<sequence>MDRTSVGILGKEIDGFGEHPRSPFVSKFKMQSTSARRSCSVLELSARLRWNGVDILGQSFQNQKGRGTRRRAWWLTPAYSRCKAKSNLPRRMSADGTSGGLSIEIILKRMSITCLFQSATFLLGRSPARRHALSIHQHGSRTLTLPQSVSHPVDQRR</sequence>
<dbReference type="Proteomes" id="UP000053477">
    <property type="component" value="Unassembled WGS sequence"/>
</dbReference>
<dbReference type="EMBL" id="KQ085906">
    <property type="protein sequence ID" value="KLO17317.1"/>
    <property type="molecule type" value="Genomic_DNA"/>
</dbReference>
<accession>A0A0H2S0A0</accession>
<proteinExistence type="predicted"/>
<organism evidence="1 2">
    <name type="scientific">Schizopora paradoxa</name>
    <dbReference type="NCBI Taxonomy" id="27342"/>
    <lineage>
        <taxon>Eukaryota</taxon>
        <taxon>Fungi</taxon>
        <taxon>Dikarya</taxon>
        <taxon>Basidiomycota</taxon>
        <taxon>Agaricomycotina</taxon>
        <taxon>Agaricomycetes</taxon>
        <taxon>Hymenochaetales</taxon>
        <taxon>Schizoporaceae</taxon>
        <taxon>Schizopora</taxon>
    </lineage>
</organism>
<name>A0A0H2S0A0_9AGAM</name>
<gene>
    <name evidence="1" type="ORF">SCHPADRAFT_172913</name>
</gene>
<keyword evidence="2" id="KW-1185">Reference proteome</keyword>
<reference evidence="1 2" key="1">
    <citation type="submission" date="2015-04" db="EMBL/GenBank/DDBJ databases">
        <title>Complete genome sequence of Schizopora paradoxa KUC8140, a cosmopolitan wood degrader in East Asia.</title>
        <authorList>
            <consortium name="DOE Joint Genome Institute"/>
            <person name="Min B."/>
            <person name="Park H."/>
            <person name="Jang Y."/>
            <person name="Kim J.-J."/>
            <person name="Kim K.H."/>
            <person name="Pangilinan J."/>
            <person name="Lipzen A."/>
            <person name="Riley R."/>
            <person name="Grigoriev I.V."/>
            <person name="Spatafora J.W."/>
            <person name="Choi I.-G."/>
        </authorList>
    </citation>
    <scope>NUCLEOTIDE SEQUENCE [LARGE SCALE GENOMIC DNA]</scope>
    <source>
        <strain evidence="1 2">KUC8140</strain>
    </source>
</reference>
<evidence type="ECO:0000313" key="1">
    <source>
        <dbReference type="EMBL" id="KLO17317.1"/>
    </source>
</evidence>
<evidence type="ECO:0000313" key="2">
    <source>
        <dbReference type="Proteomes" id="UP000053477"/>
    </source>
</evidence>
<dbReference type="AlphaFoldDB" id="A0A0H2S0A0"/>
<dbReference type="InParanoid" id="A0A0H2S0A0"/>
<protein>
    <submittedName>
        <fullName evidence="1">Uncharacterized protein</fullName>
    </submittedName>
</protein>